<accession>A0A6A6CYD4</accession>
<feature type="transmembrane region" description="Helical" evidence="7">
    <location>
        <begin position="194"/>
        <end position="213"/>
    </location>
</feature>
<feature type="transmembrane region" description="Helical" evidence="7">
    <location>
        <begin position="506"/>
        <end position="525"/>
    </location>
</feature>
<dbReference type="Proteomes" id="UP000799537">
    <property type="component" value="Unassembled WGS sequence"/>
</dbReference>
<dbReference type="PANTHER" id="PTHR45649:SF4">
    <property type="entry name" value="TRANSPORTER, PUTATIVE (EUROFUNG)-RELATED"/>
    <property type="match status" value="1"/>
</dbReference>
<feature type="transmembrane region" description="Helical" evidence="7">
    <location>
        <begin position="225"/>
        <end position="245"/>
    </location>
</feature>
<gene>
    <name evidence="8" type="ORF">M409DRAFT_19209</name>
</gene>
<keyword evidence="9" id="KW-1185">Reference proteome</keyword>
<comment type="subcellular location">
    <subcellularLocation>
        <location evidence="1">Membrane</location>
        <topology evidence="1">Multi-pass membrane protein</topology>
    </subcellularLocation>
</comment>
<keyword evidence="4 7" id="KW-1133">Transmembrane helix</keyword>
<reference evidence="8" key="1">
    <citation type="journal article" date="2020" name="Stud. Mycol.">
        <title>101 Dothideomycetes genomes: a test case for predicting lifestyles and emergence of pathogens.</title>
        <authorList>
            <person name="Haridas S."/>
            <person name="Albert R."/>
            <person name="Binder M."/>
            <person name="Bloem J."/>
            <person name="Labutti K."/>
            <person name="Salamov A."/>
            <person name="Andreopoulos B."/>
            <person name="Baker S."/>
            <person name="Barry K."/>
            <person name="Bills G."/>
            <person name="Bluhm B."/>
            <person name="Cannon C."/>
            <person name="Castanera R."/>
            <person name="Culley D."/>
            <person name="Daum C."/>
            <person name="Ezra D."/>
            <person name="Gonzalez J."/>
            <person name="Henrissat B."/>
            <person name="Kuo A."/>
            <person name="Liang C."/>
            <person name="Lipzen A."/>
            <person name="Lutzoni F."/>
            <person name="Magnuson J."/>
            <person name="Mondo S."/>
            <person name="Nolan M."/>
            <person name="Ohm R."/>
            <person name="Pangilinan J."/>
            <person name="Park H.-J."/>
            <person name="Ramirez L."/>
            <person name="Alfaro M."/>
            <person name="Sun H."/>
            <person name="Tritt A."/>
            <person name="Yoshinaga Y."/>
            <person name="Zwiers L.-H."/>
            <person name="Turgeon B."/>
            <person name="Goodwin S."/>
            <person name="Spatafora J."/>
            <person name="Crous P."/>
            <person name="Grigoriev I."/>
        </authorList>
    </citation>
    <scope>NUCLEOTIDE SEQUENCE</scope>
    <source>
        <strain evidence="8">ATCC 36951</strain>
    </source>
</reference>
<feature type="transmembrane region" description="Helical" evidence="7">
    <location>
        <begin position="411"/>
        <end position="432"/>
    </location>
</feature>
<dbReference type="Pfam" id="PF13520">
    <property type="entry name" value="AA_permease_2"/>
    <property type="match status" value="1"/>
</dbReference>
<dbReference type="RefSeq" id="XP_033671275.1">
    <property type="nucleotide sequence ID" value="XM_033804827.1"/>
</dbReference>
<dbReference type="GO" id="GO:0022857">
    <property type="term" value="F:transmembrane transporter activity"/>
    <property type="evidence" value="ECO:0007669"/>
    <property type="project" value="InterPro"/>
</dbReference>
<keyword evidence="5 7" id="KW-0472">Membrane</keyword>
<dbReference type="OrthoDB" id="3257095at2759"/>
<keyword evidence="3 7" id="KW-0812">Transmembrane</keyword>
<protein>
    <recommendedName>
        <fullName evidence="10">Amino acid permease/ SLC12A domain-containing protein</fullName>
    </recommendedName>
</protein>
<feature type="transmembrane region" description="Helical" evidence="7">
    <location>
        <begin position="103"/>
        <end position="123"/>
    </location>
</feature>
<feature type="transmembrane region" description="Helical" evidence="7">
    <location>
        <begin position="68"/>
        <end position="88"/>
    </location>
</feature>
<organism evidence="8 9">
    <name type="scientific">Zasmidium cellare ATCC 36951</name>
    <dbReference type="NCBI Taxonomy" id="1080233"/>
    <lineage>
        <taxon>Eukaryota</taxon>
        <taxon>Fungi</taxon>
        <taxon>Dikarya</taxon>
        <taxon>Ascomycota</taxon>
        <taxon>Pezizomycotina</taxon>
        <taxon>Dothideomycetes</taxon>
        <taxon>Dothideomycetidae</taxon>
        <taxon>Mycosphaerellales</taxon>
        <taxon>Mycosphaerellaceae</taxon>
        <taxon>Zasmidium</taxon>
    </lineage>
</organism>
<evidence type="ECO:0000313" key="8">
    <source>
        <dbReference type="EMBL" id="KAF2170386.1"/>
    </source>
</evidence>
<dbReference type="PANTHER" id="PTHR45649">
    <property type="entry name" value="AMINO-ACID PERMEASE BAT1"/>
    <property type="match status" value="1"/>
</dbReference>
<feature type="transmembrane region" description="Helical" evidence="7">
    <location>
        <begin position="438"/>
        <end position="456"/>
    </location>
</feature>
<evidence type="ECO:0000256" key="4">
    <source>
        <dbReference type="ARBA" id="ARBA00022989"/>
    </source>
</evidence>
<feature type="transmembrane region" description="Helical" evidence="7">
    <location>
        <begin position="354"/>
        <end position="377"/>
    </location>
</feature>
<sequence length="546" mass="59844">MAAGDQGAFELAKLPKSTVSDNGQDTPQETFLDPGEWNALDPVAKEGFTVQDQRDMKRMGKQQQFRRNFKFITTVGFTCCVMGTWEILMTSNTQALLAGGSGGLFWSLCWCYTGQTFIVLSLAEMSSMAPTAGGQYHWVSEFAPRSQQKLLSYLSGWLSTISWQSIVALDCYLVGTIVQALITINNESYGATRWQATLLIFASVIGIGIFNVVGVKHLPLAEGVFVASHFFAFFPVIIVILVLAPKTTPTAVFLTFTDNGSGWPSVGWATLVGQVSAMFSVLGSDSVAHMAEEVEDAGRVVPRSMVWSFLLNIPFTFGMVISYLFCMVSLGDALEDPPGYPFIYVFRQATGSRAGTTGMTVVILFLLIMITISAMASTSRQTFAFARDNGLPFSSWLGAVHPTWHVPLNSIIFTMIFTIIISLINIGSTAAFNAMLSLSTVALMATYVVSVTCVLIRRIRGQHLPSARWSLGRWGLPVNALALVYACWSFFWSFWPNAYAVNAENFNWACVLFVGLMGIGTVLYFTHARKTYDGPVAIVKDEAELQ</sequence>
<dbReference type="Gene3D" id="1.20.1740.10">
    <property type="entry name" value="Amino acid/polyamine transporter I"/>
    <property type="match status" value="1"/>
</dbReference>
<feature type="transmembrane region" description="Helical" evidence="7">
    <location>
        <begin position="476"/>
        <end position="494"/>
    </location>
</feature>
<evidence type="ECO:0000313" key="9">
    <source>
        <dbReference type="Proteomes" id="UP000799537"/>
    </source>
</evidence>
<name>A0A6A6CYD4_ZASCE</name>
<feature type="region of interest" description="Disordered" evidence="6">
    <location>
        <begin position="1"/>
        <end position="32"/>
    </location>
</feature>
<evidence type="ECO:0000256" key="3">
    <source>
        <dbReference type="ARBA" id="ARBA00022692"/>
    </source>
</evidence>
<dbReference type="PIRSF" id="PIRSF006060">
    <property type="entry name" value="AA_transporter"/>
    <property type="match status" value="1"/>
</dbReference>
<proteinExistence type="predicted"/>
<evidence type="ECO:0000256" key="7">
    <source>
        <dbReference type="SAM" id="Phobius"/>
    </source>
</evidence>
<feature type="compositionally biased region" description="Polar residues" evidence="6">
    <location>
        <begin position="17"/>
        <end position="29"/>
    </location>
</feature>
<dbReference type="GO" id="GO:0016020">
    <property type="term" value="C:membrane"/>
    <property type="evidence" value="ECO:0007669"/>
    <property type="project" value="UniProtKB-SubCell"/>
</dbReference>
<keyword evidence="2" id="KW-0813">Transport</keyword>
<evidence type="ECO:0000256" key="5">
    <source>
        <dbReference type="ARBA" id="ARBA00023136"/>
    </source>
</evidence>
<evidence type="ECO:0000256" key="6">
    <source>
        <dbReference type="SAM" id="MobiDB-lite"/>
    </source>
</evidence>
<feature type="transmembrane region" description="Helical" evidence="7">
    <location>
        <begin position="309"/>
        <end position="334"/>
    </location>
</feature>
<dbReference type="InterPro" id="IPR002293">
    <property type="entry name" value="AA/rel_permease1"/>
</dbReference>
<evidence type="ECO:0000256" key="2">
    <source>
        <dbReference type="ARBA" id="ARBA00022448"/>
    </source>
</evidence>
<dbReference type="AlphaFoldDB" id="A0A6A6CYD4"/>
<dbReference type="EMBL" id="ML993585">
    <property type="protein sequence ID" value="KAF2170386.1"/>
    <property type="molecule type" value="Genomic_DNA"/>
</dbReference>
<dbReference type="GeneID" id="54558099"/>
<evidence type="ECO:0008006" key="10">
    <source>
        <dbReference type="Google" id="ProtNLM"/>
    </source>
</evidence>
<evidence type="ECO:0000256" key="1">
    <source>
        <dbReference type="ARBA" id="ARBA00004141"/>
    </source>
</evidence>